<dbReference type="Proteomes" id="UP000239550">
    <property type="component" value="Unassembled WGS sequence"/>
</dbReference>
<gene>
    <name evidence="2" type="ORF">C6H66_11480</name>
</gene>
<name>A0A2S8Q1I3_9GAMM</name>
<proteinExistence type="predicted"/>
<sequence>MTFFQRINKIKYEIIAVLLMVSIGLLNFGWLSLKTISETPPGYYENIVIEHMQLLTNLRNEYHNQRDEMRNEMLTKKHTFLETVQIALKLNVSESRYLDFWLAEKPIIIGMLKPFEESKYLSWYVHLPQETRNLVKNIADNLHEVYPKLAKCNQNAAKDYMALVSGLTAPSDDKISDALVAQTQVIMRNISQSQQSSSEICDNAMVSYFSSVQLLSRTYSTLADTYQDFSKMNETIRKIISTILSFCLFLVCYRCRENLIKKAAQSMGG</sequence>
<organism evidence="2 3">
    <name type="scientific">Photorhabdus hindustanensis</name>
    <dbReference type="NCBI Taxonomy" id="2918802"/>
    <lineage>
        <taxon>Bacteria</taxon>
        <taxon>Pseudomonadati</taxon>
        <taxon>Pseudomonadota</taxon>
        <taxon>Gammaproteobacteria</taxon>
        <taxon>Enterobacterales</taxon>
        <taxon>Morganellaceae</taxon>
        <taxon>Photorhabdus</taxon>
    </lineage>
</organism>
<evidence type="ECO:0000313" key="2">
    <source>
        <dbReference type="EMBL" id="PQQ25697.1"/>
    </source>
</evidence>
<evidence type="ECO:0000313" key="3">
    <source>
        <dbReference type="Proteomes" id="UP000239550"/>
    </source>
</evidence>
<evidence type="ECO:0000256" key="1">
    <source>
        <dbReference type="SAM" id="Phobius"/>
    </source>
</evidence>
<keyword evidence="1" id="KW-1133">Transmembrane helix</keyword>
<accession>A0A2S8Q1I3</accession>
<keyword evidence="1" id="KW-0812">Transmembrane</keyword>
<protein>
    <submittedName>
        <fullName evidence="2">Uncharacterized protein</fullName>
    </submittedName>
</protein>
<keyword evidence="3" id="KW-1185">Reference proteome</keyword>
<dbReference type="AlphaFoldDB" id="A0A2S8Q1I3"/>
<dbReference type="RefSeq" id="WP_105395660.1">
    <property type="nucleotide sequence ID" value="NZ_CAWNTA010000082.1"/>
</dbReference>
<keyword evidence="1" id="KW-0472">Membrane</keyword>
<dbReference type="EMBL" id="PUWT01000028">
    <property type="protein sequence ID" value="PQQ25697.1"/>
    <property type="molecule type" value="Genomic_DNA"/>
</dbReference>
<comment type="caution">
    <text evidence="2">The sequence shown here is derived from an EMBL/GenBank/DDBJ whole genome shotgun (WGS) entry which is preliminary data.</text>
</comment>
<reference evidence="2 3" key="1">
    <citation type="submission" date="2018-02" db="EMBL/GenBank/DDBJ databases">
        <title>Five New Genomes of Indian Photorhabdus Isolates TSA.</title>
        <authorList>
            <person name="Dubay B."/>
            <person name="Somvanshi V.S."/>
        </authorList>
    </citation>
    <scope>NUCLEOTIDE SEQUENCE [LARGE SCALE GENOMIC DNA]</scope>
    <source>
        <strain evidence="2 3">H1</strain>
    </source>
</reference>
<feature type="transmembrane region" description="Helical" evidence="1">
    <location>
        <begin position="12"/>
        <end position="33"/>
    </location>
</feature>